<sequence length="257" mass="29263">MKELIISEWERAWGRKKTQMLLIVYPVLVFLMEVFMLQFGVGFYDMEHEVALHALNFPLFSLRDLSLLLVFVIAPMLWVDSFSGEYSTGAYRMVLIRPYSKGKLLAAKWVSQAALTGILLLIPFVMSQIVGWINLPNPSVTTFFYEGAERYDMGEALLYQLCFYGWIFLILLVCQSVCALLGTWMPNPILSFLAYAGGLIGSIYLSDSFIILFGHTDEVFRLMAGKAEVSVYYVLFGTLVVSLVSIYGSWKKKDWVK</sequence>
<organism evidence="2 3">
    <name type="scientific">Kroppenstedtia pulmonis</name>
    <dbReference type="NCBI Taxonomy" id="1380685"/>
    <lineage>
        <taxon>Bacteria</taxon>
        <taxon>Bacillati</taxon>
        <taxon>Bacillota</taxon>
        <taxon>Bacilli</taxon>
        <taxon>Bacillales</taxon>
        <taxon>Thermoactinomycetaceae</taxon>
        <taxon>Kroppenstedtia</taxon>
    </lineage>
</organism>
<dbReference type="EMBL" id="CP048104">
    <property type="protein sequence ID" value="QKG83915.1"/>
    <property type="molecule type" value="Genomic_DNA"/>
</dbReference>
<feature type="transmembrane region" description="Helical" evidence="1">
    <location>
        <begin position="192"/>
        <end position="211"/>
    </location>
</feature>
<evidence type="ECO:0000313" key="2">
    <source>
        <dbReference type="EMBL" id="QKG83915.1"/>
    </source>
</evidence>
<reference evidence="2 3" key="1">
    <citation type="submission" date="2020-01" db="EMBL/GenBank/DDBJ databases">
        <authorList>
            <person name="Gulvik C.A."/>
            <person name="Batra D.G."/>
        </authorList>
    </citation>
    <scope>NUCLEOTIDE SEQUENCE [LARGE SCALE GENOMIC DNA]</scope>
    <source>
        <strain evidence="2 3">W9323</strain>
    </source>
</reference>
<feature type="transmembrane region" description="Helical" evidence="1">
    <location>
        <begin position="163"/>
        <end position="185"/>
    </location>
</feature>
<keyword evidence="1" id="KW-0472">Membrane</keyword>
<dbReference type="Pfam" id="PF12679">
    <property type="entry name" value="ABC2_membrane_2"/>
    <property type="match status" value="1"/>
</dbReference>
<keyword evidence="3" id="KW-1185">Reference proteome</keyword>
<proteinExistence type="predicted"/>
<feature type="transmembrane region" description="Helical" evidence="1">
    <location>
        <begin position="64"/>
        <end position="83"/>
    </location>
</feature>
<feature type="transmembrane region" description="Helical" evidence="1">
    <location>
        <begin position="21"/>
        <end position="44"/>
    </location>
</feature>
<keyword evidence="1" id="KW-0812">Transmembrane</keyword>
<evidence type="ECO:0000313" key="3">
    <source>
        <dbReference type="Proteomes" id="UP000503088"/>
    </source>
</evidence>
<dbReference type="AlphaFoldDB" id="A0A7D4BGW1"/>
<feature type="transmembrane region" description="Helical" evidence="1">
    <location>
        <begin position="231"/>
        <end position="250"/>
    </location>
</feature>
<evidence type="ECO:0000256" key="1">
    <source>
        <dbReference type="SAM" id="Phobius"/>
    </source>
</evidence>
<dbReference type="GO" id="GO:0140359">
    <property type="term" value="F:ABC-type transporter activity"/>
    <property type="evidence" value="ECO:0007669"/>
    <property type="project" value="InterPro"/>
</dbReference>
<protein>
    <submittedName>
        <fullName evidence="2">ABC transporter permease</fullName>
    </submittedName>
</protein>
<feature type="transmembrane region" description="Helical" evidence="1">
    <location>
        <begin position="104"/>
        <end position="126"/>
    </location>
</feature>
<accession>A0A7D4BGW1</accession>
<keyword evidence="1" id="KW-1133">Transmembrane helix</keyword>
<name>A0A7D4BGW1_9BACL</name>
<dbReference type="PANTHER" id="PTHR37305:SF1">
    <property type="entry name" value="MEMBRANE PROTEIN"/>
    <property type="match status" value="1"/>
</dbReference>
<dbReference type="Proteomes" id="UP000503088">
    <property type="component" value="Chromosome"/>
</dbReference>
<dbReference type="RefSeq" id="WP_173221110.1">
    <property type="nucleotide sequence ID" value="NZ_CP048104.1"/>
</dbReference>
<gene>
    <name evidence="2" type="ORF">GXN76_05110</name>
</gene>
<dbReference type="GO" id="GO:0005886">
    <property type="term" value="C:plasma membrane"/>
    <property type="evidence" value="ECO:0007669"/>
    <property type="project" value="UniProtKB-SubCell"/>
</dbReference>
<dbReference type="KEGG" id="kpul:GXN76_05110"/>
<dbReference type="PANTHER" id="PTHR37305">
    <property type="entry name" value="INTEGRAL MEMBRANE PROTEIN-RELATED"/>
    <property type="match status" value="1"/>
</dbReference>